<feature type="region of interest" description="Disordered" evidence="2">
    <location>
        <begin position="346"/>
        <end position="374"/>
    </location>
</feature>
<accession>A0AAN8RPS2</accession>
<feature type="compositionally biased region" description="Basic and acidic residues" evidence="2">
    <location>
        <begin position="352"/>
        <end position="374"/>
    </location>
</feature>
<feature type="region of interest" description="Disordered" evidence="2">
    <location>
        <begin position="494"/>
        <end position="515"/>
    </location>
</feature>
<keyword evidence="1" id="KW-0175">Coiled coil</keyword>
<dbReference type="AlphaFoldDB" id="A0AAN8RPS2"/>
<dbReference type="Proteomes" id="UP001307849">
    <property type="component" value="Unassembled WGS sequence"/>
</dbReference>
<evidence type="ECO:0000313" key="3">
    <source>
        <dbReference type="EMBL" id="KAK6499537.1"/>
    </source>
</evidence>
<dbReference type="EMBL" id="JAVHJM010000013">
    <property type="protein sequence ID" value="KAK6499537.1"/>
    <property type="molecule type" value="Genomic_DNA"/>
</dbReference>
<evidence type="ECO:0000256" key="2">
    <source>
        <dbReference type="SAM" id="MobiDB-lite"/>
    </source>
</evidence>
<gene>
    <name evidence="3" type="ORF">TWF506_004166</name>
</gene>
<name>A0AAN8RPS2_9PEZI</name>
<evidence type="ECO:0000313" key="4">
    <source>
        <dbReference type="Proteomes" id="UP001307849"/>
    </source>
</evidence>
<feature type="coiled-coil region" evidence="1">
    <location>
        <begin position="394"/>
        <end position="446"/>
    </location>
</feature>
<feature type="region of interest" description="Disordered" evidence="2">
    <location>
        <begin position="1"/>
        <end position="31"/>
    </location>
</feature>
<feature type="region of interest" description="Disordered" evidence="2">
    <location>
        <begin position="67"/>
        <end position="108"/>
    </location>
</feature>
<proteinExistence type="predicted"/>
<comment type="caution">
    <text evidence="3">The sequence shown here is derived from an EMBL/GenBank/DDBJ whole genome shotgun (WGS) entry which is preliminary data.</text>
</comment>
<organism evidence="3 4">
    <name type="scientific">Arthrobotrys conoides</name>
    <dbReference type="NCBI Taxonomy" id="74498"/>
    <lineage>
        <taxon>Eukaryota</taxon>
        <taxon>Fungi</taxon>
        <taxon>Dikarya</taxon>
        <taxon>Ascomycota</taxon>
        <taxon>Pezizomycotina</taxon>
        <taxon>Orbiliomycetes</taxon>
        <taxon>Orbiliales</taxon>
        <taxon>Orbiliaceae</taxon>
        <taxon>Arthrobotrys</taxon>
    </lineage>
</organism>
<reference evidence="3 4" key="1">
    <citation type="submission" date="2019-10" db="EMBL/GenBank/DDBJ databases">
        <authorList>
            <person name="Palmer J.M."/>
        </authorList>
    </citation>
    <scope>NUCLEOTIDE SEQUENCE [LARGE SCALE GENOMIC DNA]</scope>
    <source>
        <strain evidence="3 4">TWF506</strain>
    </source>
</reference>
<evidence type="ECO:0000256" key="1">
    <source>
        <dbReference type="SAM" id="Coils"/>
    </source>
</evidence>
<sequence length="515" mass="57938">MAENPLDTTKATEKKIAPLRSRPPKMFSGGNIPAPELGPLFAFNFKAGNDKFNWEDFKVSSKVPFNNATTDGSKPLAQASTSTRNQNAAAAPPWKTTENLPRIPPPPQSSFRVDLLTANLKYLNKTYESYQSVRNWKVAQQCLLKMIKIMGRQSINAASLTNATRTNADTPAFSDTLDELEIKLFSSHLRLGEYEDAWKMLPALSFSSKSNAGLWKKAYEELLTTVGCLDRAFESEAEISETPSTEGQTQRSLFYQIEISCGKAIDAAIDGEVDIYGRPMKYQLYAIMAIIEHANQKQDEAVFWKTLVVVDEVDIEKDLVFFPLLAKWVNKYNDIQDITLESAPLAETNEAEQAKQEVDPKAGEKTDSPPEDSKVEFLSGTAFAELKEQLVCSLNEIKATLKQGLQDLKTERQEIEELKDEIIELKEEWQVDIDILQDEVDELRDEFGDRLLEELQEGLDPELSVGLRLESVRIANGRIAEMNKEVKEKLNELEAELMPPKPQNESSEFDQLGLD</sequence>
<protein>
    <submittedName>
        <fullName evidence="3">Uncharacterized protein</fullName>
    </submittedName>
</protein>
<feature type="compositionally biased region" description="Polar residues" evidence="2">
    <location>
        <begin position="67"/>
        <end position="88"/>
    </location>
</feature>
<keyword evidence="4" id="KW-1185">Reference proteome</keyword>